<name>A0A1N6GIJ1_9LACT</name>
<evidence type="ECO:0000256" key="2">
    <source>
        <dbReference type="SAM" id="Phobius"/>
    </source>
</evidence>
<dbReference type="eggNOG" id="ENOG502ZGNV">
    <property type="taxonomic scope" value="Bacteria"/>
</dbReference>
<protein>
    <submittedName>
        <fullName evidence="3">Uncharacterized protein</fullName>
    </submittedName>
</protein>
<reference evidence="4" key="1">
    <citation type="submission" date="2016-11" db="EMBL/GenBank/DDBJ databases">
        <authorList>
            <person name="Varghese N."/>
            <person name="Submissions S."/>
        </authorList>
    </citation>
    <scope>NUCLEOTIDE SEQUENCE [LARGE SCALE GENOMIC DNA]</scope>
    <source>
        <strain evidence="4">313</strain>
    </source>
</reference>
<dbReference type="NCBIfam" id="NF038277">
    <property type="entry name" value="accessory_MacP"/>
    <property type="match status" value="1"/>
</dbReference>
<dbReference type="EMBL" id="FSRN01000001">
    <property type="protein sequence ID" value="SIO07345.1"/>
    <property type="molecule type" value="Genomic_DNA"/>
</dbReference>
<evidence type="ECO:0000313" key="4">
    <source>
        <dbReference type="Proteomes" id="UP000184758"/>
    </source>
</evidence>
<evidence type="ECO:0000313" key="3">
    <source>
        <dbReference type="EMBL" id="SIO07345.1"/>
    </source>
</evidence>
<dbReference type="InterPro" id="IPR047752">
    <property type="entry name" value="MacP"/>
</dbReference>
<gene>
    <name evidence="3" type="ORF">SAMN05878443_1243</name>
</gene>
<keyword evidence="2" id="KW-0812">Transmembrane</keyword>
<keyword evidence="2" id="KW-0472">Membrane</keyword>
<feature type="transmembrane region" description="Helical" evidence="2">
    <location>
        <begin position="65"/>
        <end position="82"/>
    </location>
</feature>
<keyword evidence="2" id="KW-1133">Transmembrane helix</keyword>
<dbReference type="Pfam" id="PF26336">
    <property type="entry name" value="MacP_activator"/>
    <property type="match status" value="1"/>
</dbReference>
<dbReference type="STRING" id="28230.SAMN05878443_1243"/>
<dbReference type="RefSeq" id="WP_034548240.1">
    <property type="nucleotide sequence ID" value="NZ_FSRN01000001.1"/>
</dbReference>
<feature type="region of interest" description="Disordered" evidence="1">
    <location>
        <begin position="1"/>
        <end position="31"/>
    </location>
</feature>
<accession>A0A1N6GIJ1</accession>
<organism evidence="3 4">
    <name type="scientific">Carnobacterium alterfunditum</name>
    <dbReference type="NCBI Taxonomy" id="28230"/>
    <lineage>
        <taxon>Bacteria</taxon>
        <taxon>Bacillati</taxon>
        <taxon>Bacillota</taxon>
        <taxon>Bacilli</taxon>
        <taxon>Lactobacillales</taxon>
        <taxon>Carnobacteriaceae</taxon>
        <taxon>Carnobacterium</taxon>
    </lineage>
</organism>
<dbReference type="AlphaFoldDB" id="A0A1N6GIJ1"/>
<keyword evidence="4" id="KW-1185">Reference proteome</keyword>
<proteinExistence type="predicted"/>
<dbReference type="Proteomes" id="UP000184758">
    <property type="component" value="Unassembled WGS sequence"/>
</dbReference>
<evidence type="ECO:0000256" key="1">
    <source>
        <dbReference type="SAM" id="MobiDB-lite"/>
    </source>
</evidence>
<sequence length="83" mass="10008">MNLKTRAEIRKDNQLEEKKQKERDKEREQVEREYQKKLEKEGIVTKSRKSENDKIRNRGRKLDKIILVVTVLLIIVLAIVFIF</sequence>